<name>A0A067JPL4_JATCU</name>
<dbReference type="EMBL" id="KK915528">
    <property type="protein sequence ID" value="KDP21955.1"/>
    <property type="molecule type" value="Genomic_DNA"/>
</dbReference>
<protein>
    <submittedName>
        <fullName evidence="1">Uncharacterized protein</fullName>
    </submittedName>
</protein>
<sequence length="115" mass="12832">MVHMRLGEKVGDAFRIMGTQEARLDVEGTEEAGDTNMEGDIPYTFPGFGTFSGAGMETIIFDWFQSIEIMHGSLDSRIDTMQSQYQGIANQLQTVIQLLQPHPHPHPHPPPPPEE</sequence>
<keyword evidence="2" id="KW-1185">Reference proteome</keyword>
<proteinExistence type="predicted"/>
<dbReference type="AlphaFoldDB" id="A0A067JPL4"/>
<evidence type="ECO:0000313" key="1">
    <source>
        <dbReference type="EMBL" id="KDP21955.1"/>
    </source>
</evidence>
<organism evidence="1 2">
    <name type="scientific">Jatropha curcas</name>
    <name type="common">Barbados nut</name>
    <dbReference type="NCBI Taxonomy" id="180498"/>
    <lineage>
        <taxon>Eukaryota</taxon>
        <taxon>Viridiplantae</taxon>
        <taxon>Streptophyta</taxon>
        <taxon>Embryophyta</taxon>
        <taxon>Tracheophyta</taxon>
        <taxon>Spermatophyta</taxon>
        <taxon>Magnoliopsida</taxon>
        <taxon>eudicotyledons</taxon>
        <taxon>Gunneridae</taxon>
        <taxon>Pentapetalae</taxon>
        <taxon>rosids</taxon>
        <taxon>fabids</taxon>
        <taxon>Malpighiales</taxon>
        <taxon>Euphorbiaceae</taxon>
        <taxon>Crotonoideae</taxon>
        <taxon>Jatropheae</taxon>
        <taxon>Jatropha</taxon>
    </lineage>
</organism>
<evidence type="ECO:0000313" key="2">
    <source>
        <dbReference type="Proteomes" id="UP000027138"/>
    </source>
</evidence>
<accession>A0A067JPL4</accession>
<reference evidence="1 2" key="1">
    <citation type="journal article" date="2014" name="PLoS ONE">
        <title>Global Analysis of Gene Expression Profiles in Physic Nut (Jatropha curcas L.) Seedlings Exposed to Salt Stress.</title>
        <authorList>
            <person name="Zhang L."/>
            <person name="Zhang C."/>
            <person name="Wu P."/>
            <person name="Chen Y."/>
            <person name="Li M."/>
            <person name="Jiang H."/>
            <person name="Wu G."/>
        </authorList>
    </citation>
    <scope>NUCLEOTIDE SEQUENCE [LARGE SCALE GENOMIC DNA]</scope>
    <source>
        <strain evidence="2">cv. GZQX0401</strain>
        <tissue evidence="1">Young leaves</tissue>
    </source>
</reference>
<dbReference type="Proteomes" id="UP000027138">
    <property type="component" value="Unassembled WGS sequence"/>
</dbReference>
<gene>
    <name evidence="1" type="ORF">JCGZ_03123</name>
</gene>